<gene>
    <name evidence="1" type="ORF">LMG29542_08724</name>
</gene>
<reference evidence="1 2" key="1">
    <citation type="submission" date="2020-04" db="EMBL/GenBank/DDBJ databases">
        <authorList>
            <person name="De Canck E."/>
        </authorList>
    </citation>
    <scope>NUCLEOTIDE SEQUENCE [LARGE SCALE GENOMIC DNA]</scope>
    <source>
        <strain evidence="1 2">LMG 29542</strain>
    </source>
</reference>
<proteinExistence type="predicted"/>
<accession>A0A6J5FCD3</accession>
<organism evidence="1 2">
    <name type="scientific">Paraburkholderia humisilvae</name>
    <dbReference type="NCBI Taxonomy" id="627669"/>
    <lineage>
        <taxon>Bacteria</taxon>
        <taxon>Pseudomonadati</taxon>
        <taxon>Pseudomonadota</taxon>
        <taxon>Betaproteobacteria</taxon>
        <taxon>Burkholderiales</taxon>
        <taxon>Burkholderiaceae</taxon>
        <taxon>Paraburkholderia</taxon>
    </lineage>
</organism>
<sequence length="97" mass="10795">MCGTTARGAQTCTCEGLTNNLANRRRSRQTNPRCQSAKEYVPRCTCSATIAEICSDCFSDLRWQGDVLHHLPLAMNDEFPRTPVNVVELHGNYFSGT</sequence>
<name>A0A6J5FCD3_9BURK</name>
<keyword evidence="2" id="KW-1185">Reference proteome</keyword>
<protein>
    <submittedName>
        <fullName evidence="1">Uncharacterized protein</fullName>
    </submittedName>
</protein>
<dbReference type="EMBL" id="CADIKH010000441">
    <property type="protein sequence ID" value="CAB3775342.1"/>
    <property type="molecule type" value="Genomic_DNA"/>
</dbReference>
<evidence type="ECO:0000313" key="1">
    <source>
        <dbReference type="EMBL" id="CAB3775342.1"/>
    </source>
</evidence>
<dbReference type="Proteomes" id="UP000494363">
    <property type="component" value="Unassembled WGS sequence"/>
</dbReference>
<evidence type="ECO:0000313" key="2">
    <source>
        <dbReference type="Proteomes" id="UP000494363"/>
    </source>
</evidence>
<dbReference type="AlphaFoldDB" id="A0A6J5FCD3"/>